<dbReference type="OrthoDB" id="1708823at2759"/>
<reference evidence="8" key="1">
    <citation type="submission" date="2019-07" db="EMBL/GenBank/DDBJ databases">
        <authorList>
            <person name="Palmer J.M."/>
        </authorList>
    </citation>
    <scope>NUCLEOTIDE SEQUENCE</scope>
    <source>
        <strain evidence="8">PC9</strain>
    </source>
</reference>
<evidence type="ECO:0000313" key="8">
    <source>
        <dbReference type="EMBL" id="KAF7419560.1"/>
    </source>
</evidence>
<dbReference type="SUPFAM" id="SSF69572">
    <property type="entry name" value="Activating enzymes of the ubiquitin-like proteins"/>
    <property type="match status" value="1"/>
</dbReference>
<dbReference type="InterPro" id="IPR035985">
    <property type="entry name" value="Ubiquitin-activating_enz"/>
</dbReference>
<evidence type="ECO:0000256" key="5">
    <source>
        <dbReference type="PIRNR" id="PIRNR039099"/>
    </source>
</evidence>
<dbReference type="VEuPathDB" id="FungiDB:PC9H_002151"/>
<dbReference type="PANTHER" id="PTHR10953:SF29">
    <property type="entry name" value="NEDD8-ACTIVATING ENZYME E1 REGULATORY SUBUNIT"/>
    <property type="match status" value="1"/>
</dbReference>
<evidence type="ECO:0000256" key="3">
    <source>
        <dbReference type="ARBA" id="ARBA00015407"/>
    </source>
</evidence>
<dbReference type="InterPro" id="IPR030667">
    <property type="entry name" value="APP-BP1"/>
</dbReference>
<evidence type="ECO:0000313" key="9">
    <source>
        <dbReference type="Proteomes" id="UP000623687"/>
    </source>
</evidence>
<proteinExistence type="inferred from homology"/>
<dbReference type="FunFam" id="3.40.50.720:FF:000475">
    <property type="entry name" value="NEDD8-activating enzyme E1 regulatory subunit"/>
    <property type="match status" value="1"/>
</dbReference>
<keyword evidence="9" id="KW-1185">Reference proteome</keyword>
<organism evidence="8 9">
    <name type="scientific">Pleurotus ostreatus</name>
    <name type="common">Oyster mushroom</name>
    <name type="synonym">White-rot fungus</name>
    <dbReference type="NCBI Taxonomy" id="5322"/>
    <lineage>
        <taxon>Eukaryota</taxon>
        <taxon>Fungi</taxon>
        <taxon>Dikarya</taxon>
        <taxon>Basidiomycota</taxon>
        <taxon>Agaricomycotina</taxon>
        <taxon>Agaricomycetes</taxon>
        <taxon>Agaricomycetidae</taxon>
        <taxon>Agaricales</taxon>
        <taxon>Pleurotineae</taxon>
        <taxon>Pleurotaceae</taxon>
        <taxon>Pleurotus</taxon>
    </lineage>
</organism>
<comment type="caution">
    <text evidence="8">The sequence shown here is derived from an EMBL/GenBank/DDBJ whole genome shotgun (WGS) entry which is preliminary data.</text>
</comment>
<dbReference type="GeneID" id="59371992"/>
<accession>A0A8H6ZI02</accession>
<dbReference type="GO" id="GO:0045116">
    <property type="term" value="P:protein neddylation"/>
    <property type="evidence" value="ECO:0007669"/>
    <property type="project" value="UniProtKB-UniRule"/>
</dbReference>
<protein>
    <recommendedName>
        <fullName evidence="3 5">NEDD8-activating enzyme E1 regulatory subunit</fullName>
    </recommendedName>
</protein>
<sequence>MKESQDIETATTALSPTNATGPPDNKARRYDRQLRLWAASGQNALESSRVLVINGTATSTSTLKNLVLPGIGHFTILDPSKVTPADAGNNFFLNGPHSIGKSRAEEEVRLLLELNDGVEGMADTRSLEEVLDTDPEWISGFTVVVAHNLDSKLLDRLATFLWSDDSHPCLFVIRSSGFLAEFYIQYHEHAIIESHSETAPSLRIDKAFPGLLEYAKSLDFKTMDPTEHSHIPYVVILVKALEDWKAEASLPHGGLPPQTYPEKQEFKKSIVAMKIKPDEENFDEAEAQAYKCWTSTTVPSEVAELFQDTRLTNITPKTPRFFVLLAALKEFTQQEPYALPLSSTLPDMKSNTENYVHLQKLYKTKAEEEKGVIKKLLAAPVPSDLVDSFVKNAHGLKLLKGKLWDALNGDKEALANSVGTLPKQVSAHLALSALATFHSDNPTATPTVDALTAEAKKILPELLEGWDDAVGEVVRAPFADLPNTAAFLGGLVAQEVIKMITKQYVPINGYCVADLVDSWTGVI</sequence>
<feature type="compositionally biased region" description="Polar residues" evidence="6">
    <location>
        <begin position="7"/>
        <end position="20"/>
    </location>
</feature>
<evidence type="ECO:0000256" key="1">
    <source>
        <dbReference type="ARBA" id="ARBA00005032"/>
    </source>
</evidence>
<dbReference type="PANTHER" id="PTHR10953">
    <property type="entry name" value="UBIQUITIN-ACTIVATING ENZYME E1"/>
    <property type="match status" value="1"/>
</dbReference>
<comment type="similarity">
    <text evidence="2 5">Belongs to the ubiquitin-activating E1 family. ULA1 subfamily.</text>
</comment>
<name>A0A8H6ZI02_PLEOS</name>
<evidence type="ECO:0000259" key="7">
    <source>
        <dbReference type="Pfam" id="PF00899"/>
    </source>
</evidence>
<comment type="function">
    <text evidence="5">Regulatory subunit of the dimeric UBA3-ULA1 E1 enzyme.</text>
</comment>
<feature type="domain" description="THIF-type NAD/FAD binding fold" evidence="7">
    <location>
        <begin position="30"/>
        <end position="145"/>
    </location>
</feature>
<evidence type="ECO:0000256" key="6">
    <source>
        <dbReference type="SAM" id="MobiDB-lite"/>
    </source>
</evidence>
<dbReference type="Gene3D" id="3.40.50.12550">
    <property type="entry name" value="Ubiquitin-activating enzyme E1, inactive adenylation domain, subdomain 2"/>
    <property type="match status" value="1"/>
</dbReference>
<dbReference type="Pfam" id="PF00899">
    <property type="entry name" value="ThiF"/>
    <property type="match status" value="1"/>
</dbReference>
<dbReference type="GO" id="GO:0019781">
    <property type="term" value="F:NEDD8 activating enzyme activity"/>
    <property type="evidence" value="ECO:0007669"/>
    <property type="project" value="UniProtKB-UniRule"/>
</dbReference>
<dbReference type="AlphaFoldDB" id="A0A8H6ZI02"/>
<dbReference type="Proteomes" id="UP000623687">
    <property type="component" value="Unassembled WGS sequence"/>
</dbReference>
<dbReference type="PIRSF" id="PIRSF039099">
    <property type="entry name" value="APP-BP1"/>
    <property type="match status" value="1"/>
</dbReference>
<dbReference type="InterPro" id="IPR045886">
    <property type="entry name" value="ThiF/MoeB/HesA"/>
</dbReference>
<feature type="region of interest" description="Disordered" evidence="6">
    <location>
        <begin position="1"/>
        <end position="27"/>
    </location>
</feature>
<dbReference type="GO" id="GO:0005737">
    <property type="term" value="C:cytoplasm"/>
    <property type="evidence" value="ECO:0007669"/>
    <property type="project" value="TreeGrafter"/>
</dbReference>
<dbReference type="RefSeq" id="XP_036626414.1">
    <property type="nucleotide sequence ID" value="XM_036771793.1"/>
</dbReference>
<evidence type="ECO:0000256" key="4">
    <source>
        <dbReference type="ARBA" id="ARBA00022786"/>
    </source>
</evidence>
<keyword evidence="4 5" id="KW-0833">Ubl conjugation pathway</keyword>
<dbReference type="UniPathway" id="UPA00885"/>
<evidence type="ECO:0000256" key="2">
    <source>
        <dbReference type="ARBA" id="ARBA00006868"/>
    </source>
</evidence>
<dbReference type="Gene3D" id="3.40.50.720">
    <property type="entry name" value="NAD(P)-binding Rossmann-like Domain"/>
    <property type="match status" value="1"/>
</dbReference>
<dbReference type="EMBL" id="JACETU010000010">
    <property type="protein sequence ID" value="KAF7419560.1"/>
    <property type="molecule type" value="Genomic_DNA"/>
</dbReference>
<dbReference type="InterPro" id="IPR000594">
    <property type="entry name" value="ThiF_NAD_FAD-bd"/>
</dbReference>
<gene>
    <name evidence="8" type="ORF">PC9H_002151</name>
</gene>
<comment type="pathway">
    <text evidence="1 5">Protein modification; protein neddylation.</text>
</comment>